<evidence type="ECO:0000256" key="2">
    <source>
        <dbReference type="ARBA" id="ARBA00022679"/>
    </source>
</evidence>
<feature type="binding site" evidence="3 4">
    <location>
        <position position="285"/>
    </location>
    <ligand>
        <name>Zn(2+)</name>
        <dbReference type="ChEBI" id="CHEBI:29105"/>
    </ligand>
</feature>
<gene>
    <name evidence="6" type="ORF">A2866_00520</name>
</gene>
<name>A0A1F7GGF7_9BACT</name>
<evidence type="ECO:0000313" key="6">
    <source>
        <dbReference type="EMBL" id="OGK17886.1"/>
    </source>
</evidence>
<dbReference type="GO" id="GO:0009086">
    <property type="term" value="P:methionine biosynthetic process"/>
    <property type="evidence" value="ECO:0007669"/>
    <property type="project" value="InterPro"/>
</dbReference>
<keyword evidence="2 4" id="KW-0808">Transferase</keyword>
<dbReference type="InterPro" id="IPR036589">
    <property type="entry name" value="HCY_dom_sf"/>
</dbReference>
<dbReference type="Gene3D" id="3.20.20.330">
    <property type="entry name" value="Homocysteine-binding-like domain"/>
    <property type="match status" value="1"/>
</dbReference>
<dbReference type="InterPro" id="IPR017226">
    <property type="entry name" value="BHMT-like"/>
</dbReference>
<dbReference type="GO" id="GO:0008168">
    <property type="term" value="F:methyltransferase activity"/>
    <property type="evidence" value="ECO:0007669"/>
    <property type="project" value="UniProtKB-UniRule"/>
</dbReference>
<feature type="domain" description="Hcy-binding" evidence="5">
    <location>
        <begin position="7"/>
        <end position="300"/>
    </location>
</feature>
<proteinExistence type="predicted"/>
<dbReference type="Pfam" id="PF02574">
    <property type="entry name" value="S-methyl_trans"/>
    <property type="match status" value="1"/>
</dbReference>
<dbReference type="PROSITE" id="PS50970">
    <property type="entry name" value="HCY"/>
    <property type="match status" value="1"/>
</dbReference>
<evidence type="ECO:0000313" key="7">
    <source>
        <dbReference type="Proteomes" id="UP000177026"/>
    </source>
</evidence>
<dbReference type="EMBL" id="MFZI01000077">
    <property type="protein sequence ID" value="OGK17886.1"/>
    <property type="molecule type" value="Genomic_DNA"/>
</dbReference>
<accession>A0A1F7GGF7</accession>
<dbReference type="PANTHER" id="PTHR11103">
    <property type="entry name" value="SLR1189 PROTEIN"/>
    <property type="match status" value="1"/>
</dbReference>
<dbReference type="PANTHER" id="PTHR11103:SF18">
    <property type="entry name" value="SLR1189 PROTEIN"/>
    <property type="match status" value="1"/>
</dbReference>
<comment type="caution">
    <text evidence="6">The sequence shown here is derived from an EMBL/GenBank/DDBJ whole genome shotgun (WGS) entry which is preliminary data.</text>
</comment>
<dbReference type="GO" id="GO:0032259">
    <property type="term" value="P:methylation"/>
    <property type="evidence" value="ECO:0007669"/>
    <property type="project" value="UniProtKB-KW"/>
</dbReference>
<feature type="binding site" evidence="3 4">
    <location>
        <position position="219"/>
    </location>
    <ligand>
        <name>Zn(2+)</name>
        <dbReference type="ChEBI" id="CHEBI:29105"/>
    </ligand>
</feature>
<evidence type="ECO:0000256" key="1">
    <source>
        <dbReference type="ARBA" id="ARBA00022603"/>
    </source>
</evidence>
<sequence>MVTKKIRELQKKLQGNECIFLDGATGTEIQRRGGKTTLPLWSAGCLLQNPSLVEEIHDDYIASGADIITTNTFRTTTRTLRKAKIGQQKAKELTILACKLIKDVISRAKSKKNIYIAGSIAPLEDCYSPQLTPANKELIEEHRELAKNLKVGGVDFILIETMITIRETLAAIKASLAVGLPFGISFCCDKYGNLLGKETLEEALKAIEKFRPLFVGVNCMPPQDMNNSIKKLRKLTHLPISVYAHGKGHPDDRDGWIFEKGVSEDAYVRYAKKWVSNGAQIIGGCCGTTPQYIKKISLGL</sequence>
<feature type="binding site" evidence="3 4">
    <location>
        <position position="286"/>
    </location>
    <ligand>
        <name>Zn(2+)</name>
        <dbReference type="ChEBI" id="CHEBI:29105"/>
    </ligand>
</feature>
<keyword evidence="1 4" id="KW-0489">Methyltransferase</keyword>
<comment type="cofactor">
    <cofactor evidence="3">
        <name>Zn(2+)</name>
        <dbReference type="ChEBI" id="CHEBI:29105"/>
    </cofactor>
    <text evidence="3">Binds 1 zinc ion per subunit.</text>
</comment>
<evidence type="ECO:0000259" key="5">
    <source>
        <dbReference type="PROSITE" id="PS50970"/>
    </source>
</evidence>
<evidence type="ECO:0000256" key="3">
    <source>
        <dbReference type="PIRSR" id="PIRSR037505-2"/>
    </source>
</evidence>
<dbReference type="Proteomes" id="UP000177026">
    <property type="component" value="Unassembled WGS sequence"/>
</dbReference>
<organism evidence="6 7">
    <name type="scientific">Candidatus Roizmanbacteria bacterium RIFCSPHIGHO2_01_FULL_39_8</name>
    <dbReference type="NCBI Taxonomy" id="1802033"/>
    <lineage>
        <taxon>Bacteria</taxon>
        <taxon>Candidatus Roizmaniibacteriota</taxon>
    </lineage>
</organism>
<dbReference type="InterPro" id="IPR003726">
    <property type="entry name" value="HCY_dom"/>
</dbReference>
<protein>
    <recommendedName>
        <fullName evidence="5">Hcy-binding domain-containing protein</fullName>
    </recommendedName>
</protein>
<reference evidence="6 7" key="1">
    <citation type="journal article" date="2016" name="Nat. Commun.">
        <title>Thousands of microbial genomes shed light on interconnected biogeochemical processes in an aquifer system.</title>
        <authorList>
            <person name="Anantharaman K."/>
            <person name="Brown C.T."/>
            <person name="Hug L.A."/>
            <person name="Sharon I."/>
            <person name="Castelle C.J."/>
            <person name="Probst A.J."/>
            <person name="Thomas B.C."/>
            <person name="Singh A."/>
            <person name="Wilkins M.J."/>
            <person name="Karaoz U."/>
            <person name="Brodie E.L."/>
            <person name="Williams K.H."/>
            <person name="Hubbard S.S."/>
            <person name="Banfield J.F."/>
        </authorList>
    </citation>
    <scope>NUCLEOTIDE SEQUENCE [LARGE SCALE GENOMIC DNA]</scope>
</reference>
<keyword evidence="3 4" id="KW-0862">Zinc</keyword>
<dbReference type="PIRSF" id="PIRSF037505">
    <property type="entry name" value="Betaine_HMT"/>
    <property type="match status" value="1"/>
</dbReference>
<dbReference type="SUPFAM" id="SSF82282">
    <property type="entry name" value="Homocysteine S-methyltransferase"/>
    <property type="match status" value="1"/>
</dbReference>
<keyword evidence="3 4" id="KW-0479">Metal-binding</keyword>
<dbReference type="GO" id="GO:0008270">
    <property type="term" value="F:zinc ion binding"/>
    <property type="evidence" value="ECO:0007669"/>
    <property type="project" value="InterPro"/>
</dbReference>
<evidence type="ECO:0000256" key="4">
    <source>
        <dbReference type="PROSITE-ProRule" id="PRU00333"/>
    </source>
</evidence>
<dbReference type="AlphaFoldDB" id="A0A1F7GGF7"/>